<evidence type="ECO:0000256" key="2">
    <source>
        <dbReference type="SAM" id="MobiDB-lite"/>
    </source>
</evidence>
<proteinExistence type="predicted"/>
<feature type="region of interest" description="Disordered" evidence="2">
    <location>
        <begin position="167"/>
        <end position="238"/>
    </location>
</feature>
<reference evidence="3 4" key="1">
    <citation type="submission" date="2015-09" db="EMBL/GenBank/DDBJ databases">
        <title>Host preference determinants of Valsa canker pathogens revealed by comparative genomics.</title>
        <authorList>
            <person name="Yin Z."/>
            <person name="Huang L."/>
        </authorList>
    </citation>
    <scope>NUCLEOTIDE SEQUENCE [LARGE SCALE GENOMIC DNA]</scope>
    <source>
        <strain evidence="3 4">SXYLt</strain>
    </source>
</reference>
<dbReference type="EMBL" id="LKEB01000014">
    <property type="protein sequence ID" value="ROW14310.1"/>
    <property type="molecule type" value="Genomic_DNA"/>
</dbReference>
<dbReference type="OrthoDB" id="5431245at2759"/>
<feature type="region of interest" description="Disordered" evidence="2">
    <location>
        <begin position="112"/>
        <end position="135"/>
    </location>
</feature>
<evidence type="ECO:0000313" key="4">
    <source>
        <dbReference type="Proteomes" id="UP000285146"/>
    </source>
</evidence>
<dbReference type="PANTHER" id="PTHR36826">
    <property type="entry name" value="PROTEIN ECM13"/>
    <property type="match status" value="1"/>
</dbReference>
<dbReference type="InterPro" id="IPR037738">
    <property type="entry name" value="Ecm13-like"/>
</dbReference>
<evidence type="ECO:0000256" key="1">
    <source>
        <dbReference type="SAM" id="Coils"/>
    </source>
</evidence>
<organism evidence="3 4">
    <name type="scientific">Cytospora leucostoma</name>
    <dbReference type="NCBI Taxonomy" id="1230097"/>
    <lineage>
        <taxon>Eukaryota</taxon>
        <taxon>Fungi</taxon>
        <taxon>Dikarya</taxon>
        <taxon>Ascomycota</taxon>
        <taxon>Pezizomycotina</taxon>
        <taxon>Sordariomycetes</taxon>
        <taxon>Sordariomycetidae</taxon>
        <taxon>Diaporthales</taxon>
        <taxon>Cytosporaceae</taxon>
        <taxon>Cytospora</taxon>
    </lineage>
</organism>
<sequence>MSTHATTITPTTPSSSPILASPIKKKTMSLTQTYYLAHKARAKLSHEAAMPDHNLRLLVGHANLLDSLMLELADAEREQESWFNQSVKNAQHHHHSEKTDDKHIQWADAIDDEEDDDEDDYSETSEDDSDFDDEDVEMADIVSLRRVPSNLQMSCQPTFKTEVVEVEMDEDEDEDEDYEELTLTRSPSHSIAASSPPPELEHDSDESSEDESMPPSPASLVLPTFEDENNKQNKESSAITATNDFYEEGFYLPARNPNRLVSTITTY</sequence>
<dbReference type="Proteomes" id="UP000285146">
    <property type="component" value="Unassembled WGS sequence"/>
</dbReference>
<evidence type="ECO:0008006" key="5">
    <source>
        <dbReference type="Google" id="ProtNLM"/>
    </source>
</evidence>
<feature type="compositionally biased region" description="Acidic residues" evidence="2">
    <location>
        <begin position="202"/>
        <end position="212"/>
    </location>
</feature>
<protein>
    <recommendedName>
        <fullName evidence="5">Protein ECM13</fullName>
    </recommendedName>
</protein>
<feature type="coiled-coil region" evidence="1">
    <location>
        <begin position="58"/>
        <end position="85"/>
    </location>
</feature>
<keyword evidence="1" id="KW-0175">Coiled coil</keyword>
<name>A0A423XE77_9PEZI</name>
<dbReference type="STRING" id="1230097.A0A423XE77"/>
<dbReference type="InParanoid" id="A0A423XE77"/>
<dbReference type="AlphaFoldDB" id="A0A423XE77"/>
<gene>
    <name evidence="3" type="ORF">VPNG_03987</name>
</gene>
<evidence type="ECO:0000313" key="3">
    <source>
        <dbReference type="EMBL" id="ROW14310.1"/>
    </source>
</evidence>
<feature type="compositionally biased region" description="Acidic residues" evidence="2">
    <location>
        <begin position="167"/>
        <end position="180"/>
    </location>
</feature>
<keyword evidence="4" id="KW-1185">Reference proteome</keyword>
<dbReference type="PANTHER" id="PTHR36826:SF1">
    <property type="entry name" value="PROTEIN ECM13"/>
    <property type="match status" value="1"/>
</dbReference>
<accession>A0A423XE77</accession>
<comment type="caution">
    <text evidence="3">The sequence shown here is derived from an EMBL/GenBank/DDBJ whole genome shotgun (WGS) entry which is preliminary data.</text>
</comment>